<comment type="function">
    <text evidence="1">S-adenosyl-L-methionine-dependent protein-lysine N-methyltransferase.</text>
</comment>
<evidence type="ECO:0000256" key="1">
    <source>
        <dbReference type="PIRNR" id="PIRNR037136"/>
    </source>
</evidence>
<dbReference type="PANTHER" id="PTHR13271:SF147">
    <property type="entry name" value="PROTEIN-LYSINE N-METHYLTRANSFERASE EFM1-RELATED"/>
    <property type="match status" value="1"/>
</dbReference>
<keyword evidence="1 3" id="KW-0489">Methyltransferase</keyword>
<dbReference type="PIRSF" id="PIRSF037136">
    <property type="entry name" value="Ribosomal_Lys-mtfrase-1"/>
    <property type="match status" value="1"/>
</dbReference>
<name>A0A6C1DTB3_SACPS</name>
<dbReference type="EMBL" id="CP048989">
    <property type="protein sequence ID" value="QID79807.1"/>
    <property type="molecule type" value="Genomic_DNA"/>
</dbReference>
<comment type="similarity">
    <text evidence="1">Belongs to the class V-like SAM-binding methyltransferase superfamily. RKM1 family.</text>
</comment>
<keyword evidence="1" id="KW-0963">Cytoplasm</keyword>
<evidence type="ECO:0000259" key="2">
    <source>
        <dbReference type="PROSITE" id="PS50280"/>
    </source>
</evidence>
<dbReference type="InterPro" id="IPR050600">
    <property type="entry name" value="SETD3_SETD6_MTase"/>
</dbReference>
<dbReference type="OrthoDB" id="42889at2759"/>
<dbReference type="InterPro" id="IPR046341">
    <property type="entry name" value="SET_dom_sf"/>
</dbReference>
<feature type="domain" description="SET" evidence="2">
    <location>
        <begin position="23"/>
        <end position="281"/>
    </location>
</feature>
<dbReference type="CDD" id="cd19180">
    <property type="entry name" value="SET_SpSET10-like"/>
    <property type="match status" value="1"/>
</dbReference>
<dbReference type="GO" id="GO:0005634">
    <property type="term" value="C:nucleus"/>
    <property type="evidence" value="ECO:0007669"/>
    <property type="project" value="TreeGrafter"/>
</dbReference>
<gene>
    <name evidence="3" type="primary">EFM1_1</name>
    <name evidence="3" type="ORF">GRS66_002101</name>
</gene>
<comment type="subcellular location">
    <subcellularLocation>
        <location evidence="1">Cytoplasm</location>
    </subcellularLocation>
</comment>
<dbReference type="GO" id="GO:0005737">
    <property type="term" value="C:cytoplasm"/>
    <property type="evidence" value="ECO:0007669"/>
    <property type="project" value="UniProtKB-SubCell"/>
</dbReference>
<dbReference type="InterPro" id="IPR001214">
    <property type="entry name" value="SET_dom"/>
</dbReference>
<dbReference type="GO" id="GO:0016279">
    <property type="term" value="F:protein-lysine N-methyltransferase activity"/>
    <property type="evidence" value="ECO:0007669"/>
    <property type="project" value="UniProtKB-UniRule"/>
</dbReference>
<organism evidence="3 4">
    <name type="scientific">Saccharomyces pastorianus</name>
    <name type="common">Lager yeast</name>
    <name type="synonym">Saccharomyces cerevisiae x Saccharomyces eubayanus</name>
    <dbReference type="NCBI Taxonomy" id="27292"/>
    <lineage>
        <taxon>Eukaryota</taxon>
        <taxon>Fungi</taxon>
        <taxon>Dikarya</taxon>
        <taxon>Ascomycota</taxon>
        <taxon>Saccharomycotina</taxon>
        <taxon>Saccharomycetes</taxon>
        <taxon>Saccharomycetales</taxon>
        <taxon>Saccharomycetaceae</taxon>
        <taxon>Saccharomyces</taxon>
    </lineage>
</organism>
<dbReference type="Gene3D" id="3.90.1410.10">
    <property type="entry name" value="set domain protein methyltransferase, domain 1"/>
    <property type="match status" value="1"/>
</dbReference>
<protein>
    <recommendedName>
        <fullName evidence="1">Protein-lysine N-methyltransferase</fullName>
    </recommendedName>
</protein>
<evidence type="ECO:0000313" key="3">
    <source>
        <dbReference type="EMBL" id="QID79807.1"/>
    </source>
</evidence>
<dbReference type="PANTHER" id="PTHR13271">
    <property type="entry name" value="UNCHARACTERIZED PUTATIVE METHYLTRANSFERASE"/>
    <property type="match status" value="1"/>
</dbReference>
<keyword evidence="1 3" id="KW-0808">Transferase</keyword>
<sequence>MITQTELDNCLQWAQNNGAFIDPKISFRITEDAGVSAFVNEKFSPKPDQALIRVPETLLITSQQALSEFSQAANERSLLNSVTQLYLSKLKFGTDAVHLKSFYKPYLDVLPLHLPQPYFWSTDEVMNLHGTDVYLTMRDTLNKLVKEWRMLFQALSIEHSSQDKQFLSLFQENKDSAVVPLEQFCAHINGCKLEDSEWNSFVAYLWSYCIFNSRAFPRVILGRAGTDRTNLNEGFLYPIVDLLNHKNDVSVRWEMNEQNELCFMSQTTTFSAQDELFNNYGNISNEKCLLNYGFWDSSNKYDFSRLTLKLPSTLVSGLPVDFNKSGNFVTDDGETTILQFSLKTSEPLPPVLLALFAYLSKLKSEETPTVRSVLEGIDQLTSVVSQRLLFYKNFKIKTSSTQKLRPHVIKLIKLYYQDNKKILNATTEKLSVLQKKIYSNNKEFSLSFKTIFKNDKIFANSLLLVFGAINYEDLITKDCLNDALLLWIVKLINDKSNNQGGFIKQTFKEVSDSIVIEKEDVMEFLPFYKKYFPNLSERIPEIYSVGDWGIRQFIVADTAIDRLVWIRKSNKEPIFLMKKAYDLQI</sequence>
<dbReference type="Proteomes" id="UP000501346">
    <property type="component" value="Chromosome ScVIII"/>
</dbReference>
<dbReference type="SUPFAM" id="SSF82199">
    <property type="entry name" value="SET domain"/>
    <property type="match status" value="1"/>
</dbReference>
<dbReference type="GO" id="GO:0032259">
    <property type="term" value="P:methylation"/>
    <property type="evidence" value="ECO:0007669"/>
    <property type="project" value="UniProtKB-UniRule"/>
</dbReference>
<dbReference type="InterPro" id="IPR017119">
    <property type="entry name" value="Efm1/Rkm1"/>
</dbReference>
<dbReference type="PROSITE" id="PS50280">
    <property type="entry name" value="SET"/>
    <property type="match status" value="1"/>
</dbReference>
<proteinExistence type="inferred from homology"/>
<dbReference type="InterPro" id="IPR044432">
    <property type="entry name" value="Set10/Efm1_SET"/>
</dbReference>
<evidence type="ECO:0000313" key="4">
    <source>
        <dbReference type="Proteomes" id="UP000501346"/>
    </source>
</evidence>
<keyword evidence="4" id="KW-1185">Reference proteome</keyword>
<reference evidence="3 4" key="1">
    <citation type="journal article" date="2019" name="BMC Genomics">
        <title>Chromosome level assembly and comparative genome analysis confirm lager-brewing yeasts originated from a single hybridization.</title>
        <authorList>
            <person name="Salazar A.N."/>
            <person name="Gorter de Vries A.R."/>
            <person name="van den Broek M."/>
            <person name="Brouwers N."/>
            <person name="de la Torre Cortes P."/>
            <person name="Kuijpers N.G.A."/>
            <person name="Daran J.G."/>
            <person name="Abeel T."/>
        </authorList>
    </citation>
    <scope>NUCLEOTIDE SEQUENCE [LARGE SCALE GENOMIC DNA]</scope>
    <source>
        <strain evidence="3 4">CBS 1483</strain>
    </source>
</reference>
<accession>A0A6C1DTB3</accession>
<dbReference type="AlphaFoldDB" id="A0A6C1DTB3"/>
<keyword evidence="1" id="KW-0949">S-adenosyl-L-methionine</keyword>